<dbReference type="InterPro" id="IPR005269">
    <property type="entry name" value="LOG"/>
</dbReference>
<dbReference type="GO" id="GO:0016787">
    <property type="term" value="F:hydrolase activity"/>
    <property type="evidence" value="ECO:0007669"/>
    <property type="project" value="UniProtKB-KW"/>
</dbReference>
<dbReference type="NCBIfam" id="TIGR00730">
    <property type="entry name" value="Rossman fold protein, TIGR00730 family"/>
    <property type="match status" value="1"/>
</dbReference>
<sequence length="219" mass="24687">MEEGRIEDFKLMIKDAWRLQTFLAESVTAINKMHDLGPAVTIFGSARTNPRSQDYKNARKIAGLFARNNYAVISGGGGGIMEAANRGAAEGGGKSVGLNIILPHEQMPNQYANIRLDFKYFFIRKVFLVRYSDAFIIMPGGFGTLDEFFEVVTLIQTRRSKSCPVVLVGAKFWKGLVEWIRAVMLEHKTISAEDMEHIQILDSPEEVFEFIDCLCKQRN</sequence>
<dbReference type="STRING" id="1797994.A2227_03120"/>
<dbReference type="Pfam" id="PF03641">
    <property type="entry name" value="Lysine_decarbox"/>
    <property type="match status" value="1"/>
</dbReference>
<dbReference type="GO" id="GO:0005829">
    <property type="term" value="C:cytosol"/>
    <property type="evidence" value="ECO:0007669"/>
    <property type="project" value="TreeGrafter"/>
</dbReference>
<reference evidence="2 3" key="1">
    <citation type="journal article" date="2016" name="Nat. Commun.">
        <title>Thousands of microbial genomes shed light on interconnected biogeochemical processes in an aquifer system.</title>
        <authorList>
            <person name="Anantharaman K."/>
            <person name="Brown C.T."/>
            <person name="Hug L.A."/>
            <person name="Sharon I."/>
            <person name="Castelle C.J."/>
            <person name="Probst A.J."/>
            <person name="Thomas B.C."/>
            <person name="Singh A."/>
            <person name="Wilkins M.J."/>
            <person name="Karaoz U."/>
            <person name="Brodie E.L."/>
            <person name="Williams K.H."/>
            <person name="Hubbard S.S."/>
            <person name="Banfield J.F."/>
        </authorList>
    </citation>
    <scope>NUCLEOTIDE SEQUENCE [LARGE SCALE GENOMIC DNA]</scope>
</reference>
<comment type="caution">
    <text evidence="2">The sequence shown here is derived from an EMBL/GenBank/DDBJ whole genome shotgun (WGS) entry which is preliminary data.</text>
</comment>
<dbReference type="InterPro" id="IPR031100">
    <property type="entry name" value="LOG_fam"/>
</dbReference>
<dbReference type="EMBL" id="MFGB01000016">
    <property type="protein sequence ID" value="OGF26251.1"/>
    <property type="molecule type" value="Genomic_DNA"/>
</dbReference>
<dbReference type="AlphaFoldDB" id="A0A1F5SIY4"/>
<organism evidence="2 3">
    <name type="scientific">Candidatus Falkowbacteria bacterium RIFOXYA2_FULL_47_19</name>
    <dbReference type="NCBI Taxonomy" id="1797994"/>
    <lineage>
        <taxon>Bacteria</taxon>
        <taxon>Candidatus Falkowiibacteriota</taxon>
    </lineage>
</organism>
<name>A0A1F5SIY4_9BACT</name>
<comment type="similarity">
    <text evidence="1">Belongs to the LOG family.</text>
</comment>
<protein>
    <recommendedName>
        <fullName evidence="1">Cytokinin riboside 5'-monophosphate phosphoribohydrolase</fullName>
        <ecNumber evidence="1">3.2.2.n1</ecNumber>
    </recommendedName>
</protein>
<dbReference type="Gene3D" id="3.40.50.450">
    <property type="match status" value="1"/>
</dbReference>
<dbReference type="PANTHER" id="PTHR43393:SF3">
    <property type="entry name" value="LYSINE DECARBOXYLASE-LIKE PROTEIN"/>
    <property type="match status" value="1"/>
</dbReference>
<dbReference type="GO" id="GO:0009691">
    <property type="term" value="P:cytokinin biosynthetic process"/>
    <property type="evidence" value="ECO:0007669"/>
    <property type="project" value="UniProtKB-UniRule"/>
</dbReference>
<dbReference type="InterPro" id="IPR052341">
    <property type="entry name" value="LOG_family_nucleotidases"/>
</dbReference>
<evidence type="ECO:0000256" key="1">
    <source>
        <dbReference type="RuleBase" id="RU363015"/>
    </source>
</evidence>
<gene>
    <name evidence="2" type="ORF">A2227_03120</name>
</gene>
<evidence type="ECO:0000313" key="3">
    <source>
        <dbReference type="Proteomes" id="UP000178367"/>
    </source>
</evidence>
<dbReference type="PANTHER" id="PTHR43393">
    <property type="entry name" value="CYTOKININ RIBOSIDE 5'-MONOPHOSPHATE PHOSPHORIBOHYDROLASE"/>
    <property type="match status" value="1"/>
</dbReference>
<dbReference type="SUPFAM" id="SSF102405">
    <property type="entry name" value="MCP/YpsA-like"/>
    <property type="match status" value="1"/>
</dbReference>
<dbReference type="EC" id="3.2.2.n1" evidence="1"/>
<keyword evidence="1" id="KW-0378">Hydrolase</keyword>
<dbReference type="Proteomes" id="UP000178367">
    <property type="component" value="Unassembled WGS sequence"/>
</dbReference>
<accession>A0A1F5SIY4</accession>
<proteinExistence type="inferred from homology"/>
<keyword evidence="1" id="KW-0203">Cytokinin biosynthesis</keyword>
<evidence type="ECO:0000313" key="2">
    <source>
        <dbReference type="EMBL" id="OGF26251.1"/>
    </source>
</evidence>